<evidence type="ECO:0000313" key="14">
    <source>
        <dbReference type="Proteomes" id="UP000440732"/>
    </source>
</evidence>
<dbReference type="Proteomes" id="UP000440732">
    <property type="component" value="Unassembled WGS sequence"/>
</dbReference>
<evidence type="ECO:0000313" key="10">
    <source>
        <dbReference type="Proteomes" id="UP000429523"/>
    </source>
</evidence>
<evidence type="ECO:0000313" key="1">
    <source>
        <dbReference type="EMBL" id="KAE8942513.1"/>
    </source>
</evidence>
<proteinExistence type="predicted"/>
<evidence type="ECO:0000313" key="11">
    <source>
        <dbReference type="Proteomes" id="UP000433483"/>
    </source>
</evidence>
<evidence type="ECO:0000313" key="15">
    <source>
        <dbReference type="Proteomes" id="UP000441208"/>
    </source>
</evidence>
<gene>
    <name evidence="8" type="ORF">PF001_g6275</name>
    <name evidence="7" type="ORF">PF002_g5374</name>
    <name evidence="6" type="ORF">PF004_g5945</name>
    <name evidence="5" type="ORF">PF005_g6932</name>
    <name evidence="4" type="ORF">PF006_g6060</name>
    <name evidence="2" type="ORF">PF007_g7177</name>
    <name evidence="9" type="ORF">PF008_g6128</name>
    <name evidence="1" type="ORF">PF009_g7730</name>
    <name evidence="3" type="ORF">PF010_g6230</name>
</gene>
<evidence type="ECO:0000313" key="5">
    <source>
        <dbReference type="EMBL" id="KAE9221888.1"/>
    </source>
</evidence>
<dbReference type="Proteomes" id="UP000429523">
    <property type="component" value="Unassembled WGS sequence"/>
</dbReference>
<keyword evidence="11" id="KW-1185">Reference proteome</keyword>
<evidence type="ECO:0000313" key="17">
    <source>
        <dbReference type="Proteomes" id="UP000486351"/>
    </source>
</evidence>
<dbReference type="EMBL" id="QXFX01000246">
    <property type="protein sequence ID" value="KAE9123862.1"/>
    <property type="molecule type" value="Genomic_DNA"/>
</dbReference>
<reference evidence="10 11" key="1">
    <citation type="submission" date="2018-08" db="EMBL/GenBank/DDBJ databases">
        <title>Genomic investigation of the strawberry pathogen Phytophthora fragariae indicates pathogenicity is determined by transcriptional variation in three key races.</title>
        <authorList>
            <person name="Adams T.M."/>
            <person name="Armitage A.D."/>
            <person name="Sobczyk M.K."/>
            <person name="Bates H.J."/>
            <person name="Dunwell J.M."/>
            <person name="Nellist C.F."/>
            <person name="Harrison R.J."/>
        </authorList>
    </citation>
    <scope>NUCLEOTIDE SEQUENCE [LARGE SCALE GENOMIC DNA]</scope>
    <source>
        <strain evidence="8 12">A4</strain>
        <strain evidence="7 13">BC-1</strain>
        <strain evidence="6 16">BC-23</strain>
        <strain evidence="5 11">NOV-27</strain>
        <strain evidence="4 14">NOV-5</strain>
        <strain evidence="2 15">NOV-71</strain>
        <strain evidence="9 17">NOV-77</strain>
        <strain evidence="1 10">NOV-9</strain>
        <strain evidence="3 18">ONT-3</strain>
    </source>
</reference>
<comment type="caution">
    <text evidence="1">The sequence shown here is derived from an EMBL/GenBank/DDBJ whole genome shotgun (WGS) entry which is preliminary data.</text>
</comment>
<dbReference type="Proteomes" id="UP000437068">
    <property type="component" value="Unassembled WGS sequence"/>
</dbReference>
<dbReference type="AlphaFoldDB" id="A0A6A3FBH5"/>
<accession>A0A6A3FBH5</accession>
<evidence type="ECO:0000313" key="16">
    <source>
        <dbReference type="Proteomes" id="UP000476176"/>
    </source>
</evidence>
<dbReference type="EMBL" id="QXGD01000174">
    <property type="protein sequence ID" value="KAE9249291.1"/>
    <property type="molecule type" value="Genomic_DNA"/>
</dbReference>
<protein>
    <submittedName>
        <fullName evidence="1">Uncharacterized protein</fullName>
    </submittedName>
</protein>
<dbReference type="EMBL" id="QXGC01000232">
    <property type="protein sequence ID" value="KAE9243847.1"/>
    <property type="molecule type" value="Genomic_DNA"/>
</dbReference>
<organism evidence="1 10">
    <name type="scientific">Phytophthora fragariae</name>
    <dbReference type="NCBI Taxonomy" id="53985"/>
    <lineage>
        <taxon>Eukaryota</taxon>
        <taxon>Sar</taxon>
        <taxon>Stramenopiles</taxon>
        <taxon>Oomycota</taxon>
        <taxon>Peronosporomycetes</taxon>
        <taxon>Peronosporales</taxon>
        <taxon>Peronosporaceae</taxon>
        <taxon>Phytophthora</taxon>
    </lineage>
</organism>
<dbReference type="Proteomes" id="UP000488956">
    <property type="component" value="Unassembled WGS sequence"/>
</dbReference>
<dbReference type="EMBL" id="QXGF01000302">
    <property type="protein sequence ID" value="KAE8942513.1"/>
    <property type="molecule type" value="Genomic_DNA"/>
</dbReference>
<dbReference type="Proteomes" id="UP000441208">
    <property type="component" value="Unassembled WGS sequence"/>
</dbReference>
<dbReference type="Proteomes" id="UP000440367">
    <property type="component" value="Unassembled WGS sequence"/>
</dbReference>
<evidence type="ECO:0000313" key="12">
    <source>
        <dbReference type="Proteomes" id="UP000437068"/>
    </source>
</evidence>
<dbReference type="EMBL" id="QXGB01000268">
    <property type="protein sequence ID" value="KAE9221888.1"/>
    <property type="molecule type" value="Genomic_DNA"/>
</dbReference>
<dbReference type="EMBL" id="QXGE01000249">
    <property type="protein sequence ID" value="KAE9318623.1"/>
    <property type="molecule type" value="Genomic_DNA"/>
</dbReference>
<evidence type="ECO:0000313" key="2">
    <source>
        <dbReference type="EMBL" id="KAE9123140.1"/>
    </source>
</evidence>
<dbReference type="EMBL" id="QXGA01000238">
    <property type="protein sequence ID" value="KAE9149461.1"/>
    <property type="molecule type" value="Genomic_DNA"/>
</dbReference>
<evidence type="ECO:0000313" key="7">
    <source>
        <dbReference type="EMBL" id="KAE9249291.1"/>
    </source>
</evidence>
<dbReference type="Proteomes" id="UP000476176">
    <property type="component" value="Unassembled WGS sequence"/>
</dbReference>
<dbReference type="Proteomes" id="UP000486351">
    <property type="component" value="Unassembled WGS sequence"/>
</dbReference>
<dbReference type="EMBL" id="QXFY01000236">
    <property type="protein sequence ID" value="KAE9351066.1"/>
    <property type="molecule type" value="Genomic_DNA"/>
</dbReference>
<evidence type="ECO:0000313" key="3">
    <source>
        <dbReference type="EMBL" id="KAE9123862.1"/>
    </source>
</evidence>
<name>A0A6A3FBH5_9STRA</name>
<sequence length="59" mass="6625">MSAARCASAVRALRTTYACSLSCFSSSPLFSTSRCSFSWYYAQCFIDLQARHYTTTLCM</sequence>
<dbReference type="EMBL" id="QXFZ01000282">
    <property type="protein sequence ID" value="KAE9123140.1"/>
    <property type="molecule type" value="Genomic_DNA"/>
</dbReference>
<evidence type="ECO:0000313" key="18">
    <source>
        <dbReference type="Proteomes" id="UP000488956"/>
    </source>
</evidence>
<evidence type="ECO:0000313" key="6">
    <source>
        <dbReference type="EMBL" id="KAE9243847.1"/>
    </source>
</evidence>
<dbReference type="Proteomes" id="UP000433483">
    <property type="component" value="Unassembled WGS sequence"/>
</dbReference>
<evidence type="ECO:0000313" key="13">
    <source>
        <dbReference type="Proteomes" id="UP000440367"/>
    </source>
</evidence>
<evidence type="ECO:0000313" key="9">
    <source>
        <dbReference type="EMBL" id="KAE9351066.1"/>
    </source>
</evidence>
<evidence type="ECO:0000313" key="8">
    <source>
        <dbReference type="EMBL" id="KAE9318623.1"/>
    </source>
</evidence>
<evidence type="ECO:0000313" key="4">
    <source>
        <dbReference type="EMBL" id="KAE9149461.1"/>
    </source>
</evidence>